<comment type="catalytic activity">
    <reaction evidence="18">
        <text>all-trans-lycopene = gamma-carotene</text>
        <dbReference type="Rhea" id="RHEA:32219"/>
        <dbReference type="ChEBI" id="CHEBI:15948"/>
        <dbReference type="ChEBI" id="CHEBI:27740"/>
        <dbReference type="EC" id="5.5.1.19"/>
    </reaction>
</comment>
<keyword evidence="13 19" id="KW-1133">Transmembrane helix</keyword>
<keyword evidence="14 19" id="KW-0472">Membrane</keyword>
<comment type="similarity">
    <text evidence="5">In the N-terminal section; belongs to the lycopene beta-cyclase family.</text>
</comment>
<evidence type="ECO:0000256" key="6">
    <source>
        <dbReference type="ARBA" id="ARBA00008406"/>
    </source>
</evidence>
<dbReference type="GO" id="GO:0016872">
    <property type="term" value="F:intramolecular lyase activity"/>
    <property type="evidence" value="ECO:0007669"/>
    <property type="project" value="InterPro"/>
</dbReference>
<dbReference type="GO" id="GO:0016020">
    <property type="term" value="C:membrane"/>
    <property type="evidence" value="ECO:0007669"/>
    <property type="project" value="UniProtKB-SubCell"/>
</dbReference>
<feature type="transmembrane region" description="Helical" evidence="19">
    <location>
        <begin position="34"/>
        <end position="51"/>
    </location>
</feature>
<evidence type="ECO:0000256" key="13">
    <source>
        <dbReference type="ARBA" id="ARBA00022989"/>
    </source>
</evidence>
<comment type="similarity">
    <text evidence="6">In the C-terminal section; belongs to the phytoene/squalene synthase family.</text>
</comment>
<organism evidence="21 22">
    <name type="scientific">Cytospora paraplurivora</name>
    <dbReference type="NCBI Taxonomy" id="2898453"/>
    <lineage>
        <taxon>Eukaryota</taxon>
        <taxon>Fungi</taxon>
        <taxon>Dikarya</taxon>
        <taxon>Ascomycota</taxon>
        <taxon>Pezizomycotina</taxon>
        <taxon>Sordariomycetes</taxon>
        <taxon>Sordariomycetidae</taxon>
        <taxon>Diaporthales</taxon>
        <taxon>Cytosporaceae</taxon>
        <taxon>Cytospora</taxon>
    </lineage>
</organism>
<evidence type="ECO:0000256" key="5">
    <source>
        <dbReference type="ARBA" id="ARBA00008247"/>
    </source>
</evidence>
<keyword evidence="15" id="KW-0413">Isomerase</keyword>
<evidence type="ECO:0000256" key="11">
    <source>
        <dbReference type="ARBA" id="ARBA00022692"/>
    </source>
</evidence>
<sequence length="633" mass="70804">MAYDYASVYFTPIMSLMSHQTRDMLIRMNSHLKFTIPVAVVLTLISYPLLTRRHWYQAALLIAIAVVATIPWDSYLIRHDVWTYPPDAIVGPTLWSIPAEELFFFVIQTYNTTLLYQLLNKPLLHAEYLLSSSRIASGLYRVIQEVLVVLALSGLWLVSLGGPGTYLGLILVWACPFALLTWSIGGLFMITLPWTSTVIPIALPTLYLWIVDEMALQRGTWAIESETKLGVTIWGSLEVEEAVFFLATNVLIVFGLGAFDNALAVIDTFPDAFDSALECPSPTMLIQALLLKWSEERKRRVLGIQEAVQRLCRKSRSFYLASSTFAGRLRIDLVLLYSYCRMADDLVDEPPEGLDSSTWIDRLSGHLDLVYKPQKGTTPYTQAEKVQAYINSEFPASERSALALLPTSLLPPEPLYLLLEGFKTDSKFHPTEIGQNFPIADEDRLQKYASQVAGTVGQSCLSLITHHSSISLDAAHSEDVAAASRRMGIALQYVNIARDIAVDAVLGRVYLPTTWLMGEGLTPAQLVETITKAPESGVTHNARQERLRSIERLRRRLLGNAFAIYVDSRPAMDWLPEESRRPMVVAVESYMEIGRVLLENEGPSLEVVKGRPGRATVPKFRRLRVALKALLDA</sequence>
<evidence type="ECO:0000256" key="12">
    <source>
        <dbReference type="ARBA" id="ARBA00022746"/>
    </source>
</evidence>
<evidence type="ECO:0000256" key="2">
    <source>
        <dbReference type="ARBA" id="ARBA00004141"/>
    </source>
</evidence>
<evidence type="ECO:0000256" key="15">
    <source>
        <dbReference type="ARBA" id="ARBA00023235"/>
    </source>
</evidence>
<accession>A0AAN9UCJ4</accession>
<dbReference type="SFLD" id="SFLDG01212">
    <property type="entry name" value="Phytoene_synthase_like"/>
    <property type="match status" value="1"/>
</dbReference>
<feature type="transmembrane region" description="Helical" evidence="19">
    <location>
        <begin position="58"/>
        <end position="77"/>
    </location>
</feature>
<comment type="catalytic activity">
    <reaction evidence="17">
        <text>gamma-carotene = all-trans-beta-carotene</text>
        <dbReference type="Rhea" id="RHEA:32239"/>
        <dbReference type="ChEBI" id="CHEBI:17579"/>
        <dbReference type="ChEBI" id="CHEBI:27740"/>
        <dbReference type="EC" id="5.5.1.19"/>
    </reaction>
</comment>
<evidence type="ECO:0000256" key="7">
    <source>
        <dbReference type="ARBA" id="ARBA00012242"/>
    </source>
</evidence>
<dbReference type="NCBIfam" id="TIGR03462">
    <property type="entry name" value="CarR_dom_SF"/>
    <property type="match status" value="2"/>
</dbReference>
<dbReference type="AlphaFoldDB" id="A0AAN9UCJ4"/>
<dbReference type="Gene3D" id="1.10.600.10">
    <property type="entry name" value="Farnesyl Diphosphate Synthase"/>
    <property type="match status" value="1"/>
</dbReference>
<evidence type="ECO:0000313" key="21">
    <source>
        <dbReference type="EMBL" id="KAK7743845.1"/>
    </source>
</evidence>
<dbReference type="InterPro" id="IPR044843">
    <property type="entry name" value="Trans_IPPS_bact-type"/>
</dbReference>
<dbReference type="Pfam" id="PF18916">
    <property type="entry name" value="Lycopene_cyc"/>
    <property type="match status" value="1"/>
</dbReference>
<dbReference type="SUPFAM" id="SSF48576">
    <property type="entry name" value="Terpenoid synthases"/>
    <property type="match status" value="1"/>
</dbReference>
<proteinExistence type="inferred from homology"/>
<dbReference type="Proteomes" id="UP001320245">
    <property type="component" value="Unassembled WGS sequence"/>
</dbReference>
<dbReference type="InterPro" id="IPR017825">
    <property type="entry name" value="Lycopene_cyclase_dom"/>
</dbReference>
<dbReference type="SFLD" id="SFLDS00005">
    <property type="entry name" value="Isoprenoid_Synthase_Type_I"/>
    <property type="match status" value="1"/>
</dbReference>
<name>A0AAN9UCJ4_9PEZI</name>
<reference evidence="21 22" key="1">
    <citation type="journal article" date="2023" name="PLoS ONE">
        <title>Cytospora paraplurivora sp. nov. isolated from orchards with fruit tree decline syndrome in Ontario, Canada.</title>
        <authorList>
            <person name="Ilyukhin E."/>
            <person name="Nguyen H.D.T."/>
            <person name="Castle A.J."/>
            <person name="Ellouze W."/>
        </authorList>
    </citation>
    <scope>NUCLEOTIDE SEQUENCE [LARGE SCALE GENOMIC DNA]</scope>
    <source>
        <strain evidence="21 22">FDS-564</strain>
    </source>
</reference>
<gene>
    <name evidence="21" type="ORF">SLS53_003864</name>
</gene>
<dbReference type="Pfam" id="PF00494">
    <property type="entry name" value="SQS_PSY"/>
    <property type="match status" value="1"/>
</dbReference>
<evidence type="ECO:0000256" key="10">
    <source>
        <dbReference type="ARBA" id="ARBA00022679"/>
    </source>
</evidence>
<evidence type="ECO:0000256" key="9">
    <source>
        <dbReference type="ARBA" id="ARBA00018909"/>
    </source>
</evidence>
<dbReference type="InterPro" id="IPR002060">
    <property type="entry name" value="Squ/phyt_synthse"/>
</dbReference>
<dbReference type="InterPro" id="IPR008949">
    <property type="entry name" value="Isoprenoid_synthase_dom_sf"/>
</dbReference>
<comment type="pathway">
    <text evidence="4">Carotenoid biosynthesis; phytoene biosynthesis; all-trans-phytoene from geranylgeranyl diphosphate: step 1/1.</text>
</comment>
<feature type="transmembrane region" description="Helical" evidence="19">
    <location>
        <begin position="242"/>
        <end position="259"/>
    </location>
</feature>
<evidence type="ECO:0000256" key="1">
    <source>
        <dbReference type="ARBA" id="ARBA00001805"/>
    </source>
</evidence>
<keyword evidence="11 19" id="KW-0812">Transmembrane</keyword>
<keyword evidence="22" id="KW-1185">Reference proteome</keyword>
<dbReference type="EC" id="5.5.1.19" evidence="7"/>
<comment type="catalytic activity">
    <reaction evidence="1">
        <text>2 (2E,6E,10E)-geranylgeranyl diphosphate = 15-cis-phytoene + 2 diphosphate</text>
        <dbReference type="Rhea" id="RHEA:34475"/>
        <dbReference type="ChEBI" id="CHEBI:27787"/>
        <dbReference type="ChEBI" id="CHEBI:33019"/>
        <dbReference type="ChEBI" id="CHEBI:58756"/>
        <dbReference type="EC" id="2.5.1.32"/>
    </reaction>
</comment>
<feature type="domain" description="Lycopene cyclase" evidence="20">
    <location>
        <begin position="38"/>
        <end position="118"/>
    </location>
</feature>
<evidence type="ECO:0000256" key="3">
    <source>
        <dbReference type="ARBA" id="ARBA00005089"/>
    </source>
</evidence>
<evidence type="ECO:0000259" key="20">
    <source>
        <dbReference type="Pfam" id="PF18916"/>
    </source>
</evidence>
<comment type="caution">
    <text evidence="21">The sequence shown here is derived from an EMBL/GenBank/DDBJ whole genome shotgun (WGS) entry which is preliminary data.</text>
</comment>
<comment type="pathway">
    <text evidence="3">Carotenoid biosynthesis; beta-carotene biosynthesis.</text>
</comment>
<feature type="transmembrane region" description="Helical" evidence="19">
    <location>
        <begin position="139"/>
        <end position="158"/>
    </location>
</feature>
<protein>
    <recommendedName>
        <fullName evidence="9">Bifunctional lycopene cyclase/phytoene synthase</fullName>
        <ecNumber evidence="8">2.5.1.32</ecNumber>
        <ecNumber evidence="7">5.5.1.19</ecNumber>
    </recommendedName>
</protein>
<evidence type="ECO:0000256" key="14">
    <source>
        <dbReference type="ARBA" id="ARBA00023136"/>
    </source>
</evidence>
<dbReference type="InterPro" id="IPR019845">
    <property type="entry name" value="Squalene/phytoene_synthase_CS"/>
</dbReference>
<dbReference type="PROSITE" id="PS01045">
    <property type="entry name" value="SQUALEN_PHYTOEN_SYN_2"/>
    <property type="match status" value="1"/>
</dbReference>
<dbReference type="EMBL" id="JAJSPL020000012">
    <property type="protein sequence ID" value="KAK7743845.1"/>
    <property type="molecule type" value="Genomic_DNA"/>
</dbReference>
<evidence type="ECO:0000256" key="17">
    <source>
        <dbReference type="ARBA" id="ARBA00029313"/>
    </source>
</evidence>
<keyword evidence="12" id="KW-0125">Carotenoid biosynthesis</keyword>
<dbReference type="GO" id="GO:0016117">
    <property type="term" value="P:carotenoid biosynthetic process"/>
    <property type="evidence" value="ECO:0007669"/>
    <property type="project" value="UniProtKB-KW"/>
</dbReference>
<evidence type="ECO:0000256" key="19">
    <source>
        <dbReference type="SAM" id="Phobius"/>
    </source>
</evidence>
<dbReference type="PANTHER" id="PTHR31480">
    <property type="entry name" value="BIFUNCTIONAL LYCOPENE CYCLASE/PHYTOENE SYNTHASE"/>
    <property type="match status" value="1"/>
</dbReference>
<evidence type="ECO:0000313" key="22">
    <source>
        <dbReference type="Proteomes" id="UP001320245"/>
    </source>
</evidence>
<keyword evidence="16" id="KW-0511">Multifunctional enzyme</keyword>
<feature type="transmembrane region" description="Helical" evidence="19">
    <location>
        <begin position="164"/>
        <end position="184"/>
    </location>
</feature>
<dbReference type="EC" id="2.5.1.32" evidence="8"/>
<evidence type="ECO:0000256" key="18">
    <source>
        <dbReference type="ARBA" id="ARBA00029335"/>
    </source>
</evidence>
<dbReference type="GO" id="GO:0004311">
    <property type="term" value="F:geranylgeranyl diphosphate synthase activity"/>
    <property type="evidence" value="ECO:0007669"/>
    <property type="project" value="InterPro"/>
</dbReference>
<comment type="subcellular location">
    <subcellularLocation>
        <location evidence="2">Membrane</location>
        <topology evidence="2">Multi-pass membrane protein</topology>
    </subcellularLocation>
</comment>
<dbReference type="SFLD" id="SFLDG01018">
    <property type="entry name" value="Squalene/Phytoene_Synthase_Lik"/>
    <property type="match status" value="1"/>
</dbReference>
<evidence type="ECO:0000256" key="16">
    <source>
        <dbReference type="ARBA" id="ARBA00023268"/>
    </source>
</evidence>
<feature type="transmembrane region" description="Helical" evidence="19">
    <location>
        <begin position="191"/>
        <end position="210"/>
    </location>
</feature>
<evidence type="ECO:0000256" key="4">
    <source>
        <dbReference type="ARBA" id="ARBA00005172"/>
    </source>
</evidence>
<evidence type="ECO:0000256" key="8">
    <source>
        <dbReference type="ARBA" id="ARBA00012396"/>
    </source>
</evidence>
<keyword evidence="10" id="KW-0808">Transferase</keyword>
<dbReference type="PROSITE" id="PS01044">
    <property type="entry name" value="SQUALEN_PHYTOEN_SYN_1"/>
    <property type="match status" value="1"/>
</dbReference>
<dbReference type="GO" id="GO:0045436">
    <property type="term" value="F:lycopene beta cyclase activity"/>
    <property type="evidence" value="ECO:0007669"/>
    <property type="project" value="UniProtKB-ARBA"/>
</dbReference>